<proteinExistence type="predicted"/>
<dbReference type="RefSeq" id="WP_195170676.1">
    <property type="nucleotide sequence ID" value="NZ_CP062983.1"/>
</dbReference>
<evidence type="ECO:0000256" key="7">
    <source>
        <dbReference type="ARBA" id="ARBA00023136"/>
    </source>
</evidence>
<keyword evidence="7 8" id="KW-0472">Membrane</keyword>
<gene>
    <name evidence="9" type="ORF">G4Y79_23445</name>
</gene>
<reference evidence="9 10" key="1">
    <citation type="submission" date="2020-02" db="EMBL/GenBank/DDBJ databases">
        <authorList>
            <person name="Zheng R.K."/>
            <person name="Sun C.M."/>
        </authorList>
    </citation>
    <scope>NUCLEOTIDE SEQUENCE [LARGE SCALE GENOMIC DNA]</scope>
    <source>
        <strain evidence="10">rifampicinis</strain>
    </source>
</reference>
<feature type="transmembrane region" description="Helical" evidence="8">
    <location>
        <begin position="129"/>
        <end position="150"/>
    </location>
</feature>
<organism evidence="9 10">
    <name type="scientific">Phototrophicus methaneseepsis</name>
    <dbReference type="NCBI Taxonomy" id="2710758"/>
    <lineage>
        <taxon>Bacteria</taxon>
        <taxon>Bacillati</taxon>
        <taxon>Chloroflexota</taxon>
        <taxon>Candidatus Thermofontia</taxon>
        <taxon>Phototrophicales</taxon>
        <taxon>Phototrophicaceae</taxon>
        <taxon>Phototrophicus</taxon>
    </lineage>
</organism>
<feature type="transmembrane region" description="Helical" evidence="8">
    <location>
        <begin position="181"/>
        <end position="214"/>
    </location>
</feature>
<feature type="transmembrane region" description="Helical" evidence="8">
    <location>
        <begin position="336"/>
        <end position="354"/>
    </location>
</feature>
<dbReference type="PANTHER" id="PTHR33908">
    <property type="entry name" value="MANNOSYLTRANSFERASE YKCB-RELATED"/>
    <property type="match status" value="1"/>
</dbReference>
<evidence type="ECO:0000313" key="10">
    <source>
        <dbReference type="Proteomes" id="UP000594468"/>
    </source>
</evidence>
<feature type="transmembrane region" description="Helical" evidence="8">
    <location>
        <begin position="304"/>
        <end position="324"/>
    </location>
</feature>
<dbReference type="Proteomes" id="UP000594468">
    <property type="component" value="Chromosome"/>
</dbReference>
<keyword evidence="4 9" id="KW-0808">Transferase</keyword>
<dbReference type="EMBL" id="CP062983">
    <property type="protein sequence ID" value="QPC82607.1"/>
    <property type="molecule type" value="Genomic_DNA"/>
</dbReference>
<feature type="transmembrane region" description="Helical" evidence="8">
    <location>
        <begin position="96"/>
        <end position="117"/>
    </location>
</feature>
<keyword evidence="10" id="KW-1185">Reference proteome</keyword>
<keyword evidence="3" id="KW-0328">Glycosyltransferase</keyword>
<dbReference type="GO" id="GO:0005886">
    <property type="term" value="C:plasma membrane"/>
    <property type="evidence" value="ECO:0007669"/>
    <property type="project" value="UniProtKB-SubCell"/>
</dbReference>
<dbReference type="KEGG" id="pmet:G4Y79_23445"/>
<evidence type="ECO:0000256" key="5">
    <source>
        <dbReference type="ARBA" id="ARBA00022692"/>
    </source>
</evidence>
<evidence type="ECO:0000256" key="3">
    <source>
        <dbReference type="ARBA" id="ARBA00022676"/>
    </source>
</evidence>
<accession>A0A7S8E944</accession>
<evidence type="ECO:0000313" key="9">
    <source>
        <dbReference type="EMBL" id="QPC82607.1"/>
    </source>
</evidence>
<keyword evidence="2" id="KW-1003">Cell membrane</keyword>
<evidence type="ECO:0000256" key="1">
    <source>
        <dbReference type="ARBA" id="ARBA00004651"/>
    </source>
</evidence>
<evidence type="ECO:0000256" key="6">
    <source>
        <dbReference type="ARBA" id="ARBA00022989"/>
    </source>
</evidence>
<dbReference type="GO" id="GO:0009103">
    <property type="term" value="P:lipopolysaccharide biosynthetic process"/>
    <property type="evidence" value="ECO:0007669"/>
    <property type="project" value="UniProtKB-ARBA"/>
</dbReference>
<sequence length="621" mass="70426">MHPSVTSHNKMTFAGIPQIGLSHKGLILLLLLAILLLAAFTRIYAIDAQSLWIDEGFTWYLTQSPDPFLILRNDVHPPLYFLLADVWVALTGDSVLAMRFLSTLPSLVSIAVMFHVARELERWRGTDSGGLIPVLAALMLALADAENFLAQDVRSYTLQTTFILLSMWGMLRWARRGGRGWLVLWVLSMAALVYTFYLAALVGVVQGIWILLFLRGRKRIIGVGALVVAALLVVPWLLLSLGQQSDNLSYADWIRLSRHGFGVIVDMVYRWFGRMWPLTGLLALLALVHIDYSPHVWRIQWRRIAPAVLLVMWLLLPLVIMFIANERVPLYQPRRVNFITGAVALLIAFGLGNIQRPARWLLIAAIVIYGVTTIDFWRDKQPWRVMAAETAPLIHEDAALLIELGGDDYAPLYHYTHTLPDTITVRGLTSWRKFQPETYEAGLPALIDAHNTIWFFYWGKDTSALDWLDELNFQRTEEITVDFNPDVYLWRYDRLPQQPLVTYENGLLLRDAAYFPDLHADLLWSTEAPLEADYTASIFLLNNDGQLVAQQDAPPDERPTSQWDADSLVYDARQIHVIEGTLPPGDYQVGVVVYRVEGETLTRLLTDEGADSFVLGTLHIE</sequence>
<keyword evidence="6 8" id="KW-1133">Transmembrane helix</keyword>
<evidence type="ECO:0000256" key="4">
    <source>
        <dbReference type="ARBA" id="ARBA00022679"/>
    </source>
</evidence>
<dbReference type="GO" id="GO:0016763">
    <property type="term" value="F:pentosyltransferase activity"/>
    <property type="evidence" value="ECO:0007669"/>
    <property type="project" value="TreeGrafter"/>
</dbReference>
<keyword evidence="5 8" id="KW-0812">Transmembrane</keyword>
<name>A0A7S8E944_9CHLR</name>
<comment type="subcellular location">
    <subcellularLocation>
        <location evidence="1">Cell membrane</location>
        <topology evidence="1">Multi-pass membrane protein</topology>
    </subcellularLocation>
</comment>
<feature type="transmembrane region" description="Helical" evidence="8">
    <location>
        <begin position="275"/>
        <end position="292"/>
    </location>
</feature>
<dbReference type="InterPro" id="IPR050297">
    <property type="entry name" value="LipidA_mod_glycosyltrf_83"/>
</dbReference>
<feature type="transmembrane region" description="Helical" evidence="8">
    <location>
        <begin position="220"/>
        <end position="239"/>
    </location>
</feature>
<dbReference type="AlphaFoldDB" id="A0A7S8E944"/>
<feature type="transmembrane region" description="Helical" evidence="8">
    <location>
        <begin position="360"/>
        <end position="377"/>
    </location>
</feature>
<protein>
    <submittedName>
        <fullName evidence="9">Glycosyltransferase family 39 protein</fullName>
    </submittedName>
</protein>
<dbReference type="PANTHER" id="PTHR33908:SF11">
    <property type="entry name" value="MEMBRANE PROTEIN"/>
    <property type="match status" value="1"/>
</dbReference>
<evidence type="ECO:0000256" key="2">
    <source>
        <dbReference type="ARBA" id="ARBA00022475"/>
    </source>
</evidence>
<evidence type="ECO:0000256" key="8">
    <source>
        <dbReference type="SAM" id="Phobius"/>
    </source>
</evidence>